<evidence type="ECO:0008006" key="4">
    <source>
        <dbReference type="Google" id="ProtNLM"/>
    </source>
</evidence>
<accession>A0A3B0MFS5</accession>
<evidence type="ECO:0000256" key="1">
    <source>
        <dbReference type="SAM" id="MobiDB-lite"/>
    </source>
</evidence>
<dbReference type="InterPro" id="IPR008318">
    <property type="entry name" value="UCP030820"/>
</dbReference>
<proteinExistence type="predicted"/>
<sequence length="130" mass="14440">MSVLVNDHGFAPVDHPNDPNKMLDLGPETDPDALPCPAEGIAMVRVAFPSVADGRGFTIARSLRRMGYQGRLRACGQIMPDQYGMARRAGFDEVEIDDTRAARQPQADWLARADWRADSYQARLMRPPTN</sequence>
<organism evidence="2 3">
    <name type="scientific">Roseinatronobacter ekhonensis</name>
    <dbReference type="NCBI Taxonomy" id="254356"/>
    <lineage>
        <taxon>Bacteria</taxon>
        <taxon>Pseudomonadati</taxon>
        <taxon>Pseudomonadota</taxon>
        <taxon>Alphaproteobacteria</taxon>
        <taxon>Rhodobacterales</taxon>
        <taxon>Paracoccaceae</taxon>
        <taxon>Roseinatronobacter</taxon>
    </lineage>
</organism>
<feature type="region of interest" description="Disordered" evidence="1">
    <location>
        <begin position="1"/>
        <end position="30"/>
    </location>
</feature>
<gene>
    <name evidence="2" type="ORF">ROE7235_02165</name>
</gene>
<dbReference type="Proteomes" id="UP000272908">
    <property type="component" value="Unassembled WGS sequence"/>
</dbReference>
<dbReference type="Pfam" id="PF06073">
    <property type="entry name" value="DUF934"/>
    <property type="match status" value="1"/>
</dbReference>
<name>A0A3B0MFS5_9RHOB</name>
<dbReference type="AlphaFoldDB" id="A0A3B0MFS5"/>
<evidence type="ECO:0000313" key="2">
    <source>
        <dbReference type="EMBL" id="SUZ32408.1"/>
    </source>
</evidence>
<evidence type="ECO:0000313" key="3">
    <source>
        <dbReference type="Proteomes" id="UP000272908"/>
    </source>
</evidence>
<dbReference type="RefSeq" id="WP_121095471.1">
    <property type="nucleotide sequence ID" value="NZ_UIHC01000020.1"/>
</dbReference>
<dbReference type="EMBL" id="UIHC01000020">
    <property type="protein sequence ID" value="SUZ32408.1"/>
    <property type="molecule type" value="Genomic_DNA"/>
</dbReference>
<dbReference type="OrthoDB" id="9800421at2"/>
<protein>
    <recommendedName>
        <fullName evidence="4">Oxidoreductase</fullName>
    </recommendedName>
</protein>
<keyword evidence="3" id="KW-1185">Reference proteome</keyword>
<reference evidence="3" key="1">
    <citation type="submission" date="2018-08" db="EMBL/GenBank/DDBJ databases">
        <authorList>
            <person name="Rodrigo-Torres L."/>
            <person name="Arahal R. D."/>
            <person name="Lucena T."/>
        </authorList>
    </citation>
    <scope>NUCLEOTIDE SEQUENCE [LARGE SCALE GENOMIC DNA]</scope>
    <source>
        <strain evidence="3">CECT 7235</strain>
    </source>
</reference>